<feature type="compositionally biased region" description="Polar residues" evidence="6">
    <location>
        <begin position="1"/>
        <end position="10"/>
    </location>
</feature>
<proteinExistence type="inferred from homology"/>
<dbReference type="GO" id="GO:0022857">
    <property type="term" value="F:transmembrane transporter activity"/>
    <property type="evidence" value="ECO:0007669"/>
    <property type="project" value="InterPro"/>
</dbReference>
<dbReference type="OrthoDB" id="5403280at2759"/>
<dbReference type="InterPro" id="IPR011701">
    <property type="entry name" value="MFS"/>
</dbReference>
<dbReference type="AlphaFoldDB" id="A0A6J3LVX6"/>
<feature type="transmembrane region" description="Helical" evidence="7">
    <location>
        <begin position="150"/>
        <end position="172"/>
    </location>
</feature>
<evidence type="ECO:0000313" key="10">
    <source>
        <dbReference type="RefSeq" id="XP_033456952.1"/>
    </source>
</evidence>
<dbReference type="PROSITE" id="PS50850">
    <property type="entry name" value="MFS"/>
    <property type="match status" value="1"/>
</dbReference>
<feature type="transmembrane region" description="Helical" evidence="7">
    <location>
        <begin position="399"/>
        <end position="422"/>
    </location>
</feature>
<dbReference type="InterPro" id="IPR020846">
    <property type="entry name" value="MFS_dom"/>
</dbReference>
<feature type="transmembrane region" description="Helical" evidence="7">
    <location>
        <begin position="373"/>
        <end position="393"/>
    </location>
</feature>
<comment type="subcellular location">
    <subcellularLocation>
        <location evidence="1">Membrane</location>
        <topology evidence="1">Multi-pass membrane protein</topology>
    </subcellularLocation>
</comment>
<evidence type="ECO:0000259" key="8">
    <source>
        <dbReference type="PROSITE" id="PS50850"/>
    </source>
</evidence>
<dbReference type="GeneID" id="54363407"/>
<dbReference type="GO" id="GO:0005886">
    <property type="term" value="C:plasma membrane"/>
    <property type="evidence" value="ECO:0007669"/>
    <property type="project" value="TreeGrafter"/>
</dbReference>
<dbReference type="FunFam" id="1.20.1250.20:FF:000082">
    <property type="entry name" value="MFS multidrug transporter, putative"/>
    <property type="match status" value="1"/>
</dbReference>
<feature type="transmembrane region" description="Helical" evidence="7">
    <location>
        <begin position="125"/>
        <end position="144"/>
    </location>
</feature>
<feature type="compositionally biased region" description="Polar residues" evidence="6">
    <location>
        <begin position="21"/>
        <end position="37"/>
    </location>
</feature>
<keyword evidence="9" id="KW-1185">Reference proteome</keyword>
<keyword evidence="4 7" id="KW-1133">Transmembrane helix</keyword>
<feature type="transmembrane region" description="Helical" evidence="7">
    <location>
        <begin position="330"/>
        <end position="353"/>
    </location>
</feature>
<comment type="similarity">
    <text evidence="2">Belongs to the major facilitator superfamily.</text>
</comment>
<evidence type="ECO:0000313" key="9">
    <source>
        <dbReference type="Proteomes" id="UP000504637"/>
    </source>
</evidence>
<evidence type="ECO:0000256" key="5">
    <source>
        <dbReference type="ARBA" id="ARBA00023136"/>
    </source>
</evidence>
<keyword evidence="5 7" id="KW-0472">Membrane</keyword>
<keyword evidence="3 7" id="KW-0812">Transmembrane</keyword>
<feature type="transmembrane region" description="Helical" evidence="7">
    <location>
        <begin position="429"/>
        <end position="446"/>
    </location>
</feature>
<dbReference type="PANTHER" id="PTHR23502">
    <property type="entry name" value="MAJOR FACILITATOR SUPERFAMILY"/>
    <property type="match status" value="1"/>
</dbReference>
<protein>
    <submittedName>
        <fullName evidence="10">MFS general substrate transporter</fullName>
    </submittedName>
</protein>
<gene>
    <name evidence="10" type="ORF">K489DRAFT_383466</name>
</gene>
<accession>A0A6J3LVX6</accession>
<feature type="region of interest" description="Disordered" evidence="6">
    <location>
        <begin position="1"/>
        <end position="43"/>
    </location>
</feature>
<dbReference type="RefSeq" id="XP_033456952.1">
    <property type="nucleotide sequence ID" value="XM_033605607.1"/>
</dbReference>
<feature type="transmembrane region" description="Helical" evidence="7">
    <location>
        <begin position="97"/>
        <end position="118"/>
    </location>
</feature>
<evidence type="ECO:0000256" key="1">
    <source>
        <dbReference type="ARBA" id="ARBA00004141"/>
    </source>
</evidence>
<dbReference type="Pfam" id="PF07690">
    <property type="entry name" value="MFS_1"/>
    <property type="match status" value="1"/>
</dbReference>
<reference evidence="10" key="2">
    <citation type="submission" date="2020-04" db="EMBL/GenBank/DDBJ databases">
        <authorList>
            <consortium name="NCBI Genome Project"/>
        </authorList>
    </citation>
    <scope>NUCLEOTIDE SEQUENCE</scope>
    <source>
        <strain evidence="10">CBS 342.82</strain>
    </source>
</reference>
<feature type="transmembrane region" description="Helical" evidence="7">
    <location>
        <begin position="216"/>
        <end position="236"/>
    </location>
</feature>
<evidence type="ECO:0000256" key="6">
    <source>
        <dbReference type="SAM" id="MobiDB-lite"/>
    </source>
</evidence>
<sequence>MSVQISNPEEANSPIVKDLQDSSPTNGKPDDVSSTGWSDPDDKDIPFNWPESKKWTITLIALIGTLILPWNGTSITVAAREINAEFGVSDDPFPHSYWAVTSWSLGGAVCIIFALPLLEDFGVRIGHIVSYIVFLIFIIPQALAQNFATLIVTRFITGGCVALVANTAASIIPDLWQDERARSVPVSIYIFFYVAGSTLGPPLFAGVMQNIGNWRWIFYIQLIVYGACLPIFVIFLRETRAHVILRRRLKSRHQESALKLKKSGNESVPPLWRRLLKSSSRPIYLLFTEPVLFAATMWSAFAFGLVYLFTQSVEQVFAGLYGWSAYSTGYVQFAIVIGEFLGFIACLFQHRLFFRSAARNKEFPGTPIPEGRLYMSVFASFFGMTGGMFVYAWTSYPELPWIVPTIGLAMVGFGVQMVITAASDYVCDAYAASGFAGSAISAVAAMENVTAGLLPLATKALYSNLGFQWASTLIAFLALMLSFAPVLFLWKGRQFRARSPFMLAGQSQ</sequence>
<evidence type="ECO:0000256" key="2">
    <source>
        <dbReference type="ARBA" id="ARBA00008335"/>
    </source>
</evidence>
<evidence type="ECO:0000256" key="7">
    <source>
        <dbReference type="SAM" id="Phobius"/>
    </source>
</evidence>
<reference evidence="10" key="1">
    <citation type="submission" date="2020-01" db="EMBL/GenBank/DDBJ databases">
        <authorList>
            <consortium name="DOE Joint Genome Institute"/>
            <person name="Haridas S."/>
            <person name="Albert R."/>
            <person name="Binder M."/>
            <person name="Bloem J."/>
            <person name="Labutti K."/>
            <person name="Salamov A."/>
            <person name="Andreopoulos B."/>
            <person name="Baker S.E."/>
            <person name="Barry K."/>
            <person name="Bills G."/>
            <person name="Bluhm B.H."/>
            <person name="Cannon C."/>
            <person name="Castanera R."/>
            <person name="Culley D.E."/>
            <person name="Daum C."/>
            <person name="Ezra D."/>
            <person name="Gonzalez J.B."/>
            <person name="Henrissat B."/>
            <person name="Kuo A."/>
            <person name="Liang C."/>
            <person name="Lipzen A."/>
            <person name="Lutzoni F."/>
            <person name="Magnuson J."/>
            <person name="Mondo S."/>
            <person name="Nolan M."/>
            <person name="Ohm R."/>
            <person name="Pangilinan J."/>
            <person name="Park H.-J."/>
            <person name="Ramirez L."/>
            <person name="Alfaro M."/>
            <person name="Sun H."/>
            <person name="Tritt A."/>
            <person name="Yoshinaga Y."/>
            <person name="Zwiers L.-H."/>
            <person name="Turgeon B.G."/>
            <person name="Goodwin S.B."/>
            <person name="Spatafora J.W."/>
            <person name="Crous P.W."/>
            <person name="Grigoriev I.V."/>
        </authorList>
    </citation>
    <scope>NUCLEOTIDE SEQUENCE</scope>
    <source>
        <strain evidence="10">CBS 342.82</strain>
    </source>
</reference>
<dbReference type="Proteomes" id="UP000504637">
    <property type="component" value="Unplaced"/>
</dbReference>
<dbReference type="Gene3D" id="1.20.1250.20">
    <property type="entry name" value="MFS general substrate transporter like domains"/>
    <property type="match status" value="1"/>
</dbReference>
<feature type="transmembrane region" description="Helical" evidence="7">
    <location>
        <begin position="466"/>
        <end position="490"/>
    </location>
</feature>
<name>A0A6J3LVX6_9PEZI</name>
<evidence type="ECO:0000256" key="4">
    <source>
        <dbReference type="ARBA" id="ARBA00022989"/>
    </source>
</evidence>
<feature type="domain" description="Major facilitator superfamily (MFS) profile" evidence="8">
    <location>
        <begin position="57"/>
        <end position="494"/>
    </location>
</feature>
<feature type="transmembrane region" description="Helical" evidence="7">
    <location>
        <begin position="184"/>
        <end position="204"/>
    </location>
</feature>
<organism evidence="10">
    <name type="scientific">Dissoconium aciculare CBS 342.82</name>
    <dbReference type="NCBI Taxonomy" id="1314786"/>
    <lineage>
        <taxon>Eukaryota</taxon>
        <taxon>Fungi</taxon>
        <taxon>Dikarya</taxon>
        <taxon>Ascomycota</taxon>
        <taxon>Pezizomycotina</taxon>
        <taxon>Dothideomycetes</taxon>
        <taxon>Dothideomycetidae</taxon>
        <taxon>Mycosphaerellales</taxon>
        <taxon>Dissoconiaceae</taxon>
        <taxon>Dissoconium</taxon>
    </lineage>
</organism>
<feature type="transmembrane region" description="Helical" evidence="7">
    <location>
        <begin position="55"/>
        <end position="77"/>
    </location>
</feature>
<reference evidence="10" key="3">
    <citation type="submission" date="2025-08" db="UniProtKB">
        <authorList>
            <consortium name="RefSeq"/>
        </authorList>
    </citation>
    <scope>IDENTIFICATION</scope>
    <source>
        <strain evidence="10">CBS 342.82</strain>
    </source>
</reference>
<evidence type="ECO:0000256" key="3">
    <source>
        <dbReference type="ARBA" id="ARBA00022692"/>
    </source>
</evidence>
<feature type="transmembrane region" description="Helical" evidence="7">
    <location>
        <begin position="283"/>
        <end position="310"/>
    </location>
</feature>
<dbReference type="PANTHER" id="PTHR23502:SF52">
    <property type="entry name" value="MULTIDRUG TRANSPORTER, PUTATIVE (AFU_ORTHOLOGUE AFUA_2G17730)-RELATED"/>
    <property type="match status" value="1"/>
</dbReference>
<dbReference type="InterPro" id="IPR036259">
    <property type="entry name" value="MFS_trans_sf"/>
</dbReference>
<dbReference type="SUPFAM" id="SSF103473">
    <property type="entry name" value="MFS general substrate transporter"/>
    <property type="match status" value="1"/>
</dbReference>